<feature type="region of interest" description="Disordered" evidence="16">
    <location>
        <begin position="388"/>
        <end position="515"/>
    </location>
</feature>
<dbReference type="InterPro" id="IPR008395">
    <property type="entry name" value="Agenet-like_dom"/>
</dbReference>
<dbReference type="GO" id="GO:0048170">
    <property type="term" value="P:positive regulation of long-term neuronal synaptic plasticity"/>
    <property type="evidence" value="ECO:0007669"/>
    <property type="project" value="TreeGrafter"/>
</dbReference>
<dbReference type="CDD" id="cd22426">
    <property type="entry name" value="KH_I_FMR1_FXR_rpt2"/>
    <property type="match status" value="1"/>
</dbReference>
<dbReference type="GO" id="GO:0098793">
    <property type="term" value="C:presynapse"/>
    <property type="evidence" value="ECO:0007669"/>
    <property type="project" value="GOC"/>
</dbReference>
<keyword evidence="13" id="KW-0687">Ribonucleoprotein</keyword>
<dbReference type="FunFam" id="3.30.1370.10:FF:000054">
    <property type="entry name" value="Fragile X mental retardation protein 1"/>
    <property type="match status" value="1"/>
</dbReference>
<dbReference type="PANTHER" id="PTHR10603">
    <property type="entry name" value="FRAGILE X MENTAL RETARDATION SYNDROME-RELATED PROTEIN"/>
    <property type="match status" value="1"/>
</dbReference>
<evidence type="ECO:0000313" key="19">
    <source>
        <dbReference type="Proteomes" id="UP000678499"/>
    </source>
</evidence>
<dbReference type="SUPFAM" id="SSF54791">
    <property type="entry name" value="Eukaryotic type KH-domain (KH-domain type I)"/>
    <property type="match status" value="2"/>
</dbReference>
<keyword evidence="9 15" id="KW-0694">RNA-binding</keyword>
<feature type="compositionally biased region" description="Gly residues" evidence="16">
    <location>
        <begin position="425"/>
        <end position="460"/>
    </location>
</feature>
<dbReference type="InterPro" id="IPR040472">
    <property type="entry name" value="FMRP_KH0"/>
</dbReference>
<dbReference type="GO" id="GO:0045727">
    <property type="term" value="P:positive regulation of translation"/>
    <property type="evidence" value="ECO:0007669"/>
    <property type="project" value="TreeGrafter"/>
</dbReference>
<keyword evidence="11" id="KW-0770">Synapse</keyword>
<dbReference type="Pfam" id="PF05641">
    <property type="entry name" value="Agenet"/>
    <property type="match status" value="1"/>
</dbReference>
<dbReference type="InterPro" id="IPR036612">
    <property type="entry name" value="KH_dom_type_1_sf"/>
</dbReference>
<evidence type="ECO:0000256" key="3">
    <source>
        <dbReference type="ARBA" id="ARBA00004487"/>
    </source>
</evidence>
<feature type="compositionally biased region" description="Basic and acidic residues" evidence="16">
    <location>
        <begin position="494"/>
        <end position="515"/>
    </location>
</feature>
<sequence>MEKADDTNIEVLGENGAYYNASIVDIMDDKVLVRFENEWQPDTQFALNSVRFPPSSAPGQAPLVEGLEVEVKSKSSESDHPGWFRATVKMMKGDFVVVEYLGFENSYTEIVPMENVRLKNPNDTLKKGSLIKKEYPVPEDVMEHINRSGSKMEDVQRQFRKACEAVQCKLIPERETILVVGTSEKTFTRANMLMEMHLRNLKQKALLLLRTEDVARVLESTKLQTKSGHTESFVVRTDLMGLAIGAHGQNIQNARKIEGITNIELEENACTFHITGETEEAVKKARGLLEYSEESIQVPRNMVGKVIGKNGRIIQEMVDKSGVVRVKIEGDNEPEPSVCREEGQVPFVFVGTVENISNAKILLEYHLAHLRDVEQLRQEKLELDQKLRTMQSSTNQPGYHPRRGDGRGYGEGDGPMSDRDRVSSGGRGGGGRGRGPPRGQMRGGRGGGGGPGGSRYGNGTGPPYLTNNDYYYDGYEGGPKSRGGAGGSSGGGGRRKEDTRGGRRPGDKQRRGDSD</sequence>
<keyword evidence="5" id="KW-0963">Cytoplasm</keyword>
<keyword evidence="7" id="KW-0677">Repeat</keyword>
<feature type="compositionally biased region" description="Gly residues" evidence="16">
    <location>
        <begin position="475"/>
        <end position="492"/>
    </location>
</feature>
<dbReference type="Gene3D" id="3.30.1370.10">
    <property type="entry name" value="K Homology domain, type 1"/>
    <property type="match status" value="2"/>
</dbReference>
<evidence type="ECO:0000259" key="17">
    <source>
        <dbReference type="PROSITE" id="PS51641"/>
    </source>
</evidence>
<dbReference type="AlphaFoldDB" id="A0A7R9BCX3"/>
<evidence type="ECO:0000256" key="14">
    <source>
        <dbReference type="ARBA" id="ARBA00034103"/>
    </source>
</evidence>
<gene>
    <name evidence="18" type="ORF">NMOB1V02_LOCUS799</name>
</gene>
<dbReference type="Pfam" id="PF17904">
    <property type="entry name" value="KH_9"/>
    <property type="match status" value="1"/>
</dbReference>
<accession>A0A7R9BCX3</accession>
<comment type="similarity">
    <text evidence="4">Belongs to the FMR1 family.</text>
</comment>
<feature type="compositionally biased region" description="Basic and acidic residues" evidence="16">
    <location>
        <begin position="402"/>
        <end position="422"/>
    </location>
</feature>
<dbReference type="Pfam" id="PF18336">
    <property type="entry name" value="Tudor_FRX1"/>
    <property type="match status" value="1"/>
</dbReference>
<dbReference type="CDD" id="cd20402">
    <property type="entry name" value="Tudor_Agenet_FMRP-like_rpt1"/>
    <property type="match status" value="1"/>
</dbReference>
<keyword evidence="12" id="KW-0966">Cell projection</keyword>
<evidence type="ECO:0000256" key="5">
    <source>
        <dbReference type="ARBA" id="ARBA00022490"/>
    </source>
</evidence>
<dbReference type="SMART" id="SM00322">
    <property type="entry name" value="KH"/>
    <property type="match status" value="2"/>
</dbReference>
<dbReference type="GO" id="GO:0010494">
    <property type="term" value="C:cytoplasmic stress granule"/>
    <property type="evidence" value="ECO:0007669"/>
    <property type="project" value="UniProtKB-SubCell"/>
</dbReference>
<dbReference type="PROSITE" id="PS50084">
    <property type="entry name" value="KH_TYPE_1"/>
    <property type="match status" value="2"/>
</dbReference>
<dbReference type="Gene3D" id="2.30.30.140">
    <property type="match status" value="2"/>
</dbReference>
<keyword evidence="10" id="KW-0524">Neurogenesis</keyword>
<dbReference type="InterPro" id="IPR041560">
    <property type="entry name" value="Tudor_FRM1"/>
</dbReference>
<proteinExistence type="inferred from homology"/>
<dbReference type="OrthoDB" id="6252957at2759"/>
<keyword evidence="8" id="KW-0810">Translation regulation</keyword>
<dbReference type="GO" id="GO:0043204">
    <property type="term" value="C:perikaryon"/>
    <property type="evidence" value="ECO:0007669"/>
    <property type="project" value="UniProtKB-SubCell"/>
</dbReference>
<dbReference type="InterPro" id="IPR004087">
    <property type="entry name" value="KH_dom"/>
</dbReference>
<dbReference type="GO" id="GO:0043005">
    <property type="term" value="C:neuron projection"/>
    <property type="evidence" value="ECO:0007669"/>
    <property type="project" value="UniProtKB-SubCell"/>
</dbReference>
<evidence type="ECO:0000256" key="13">
    <source>
        <dbReference type="ARBA" id="ARBA00023274"/>
    </source>
</evidence>
<evidence type="ECO:0000256" key="11">
    <source>
        <dbReference type="ARBA" id="ARBA00023018"/>
    </source>
</evidence>
<dbReference type="GO" id="GO:0099577">
    <property type="term" value="P:regulation of translation at presynapse, modulating synaptic transmission"/>
    <property type="evidence" value="ECO:0007669"/>
    <property type="project" value="TreeGrafter"/>
</dbReference>
<dbReference type="EMBL" id="OA882110">
    <property type="protein sequence ID" value="CAD7272884.1"/>
    <property type="molecule type" value="Genomic_DNA"/>
</dbReference>
<feature type="domain" description="Agenet-like" evidence="17">
    <location>
        <begin position="67"/>
        <end position="119"/>
    </location>
</feature>
<evidence type="ECO:0000256" key="1">
    <source>
        <dbReference type="ARBA" id="ARBA00004210"/>
    </source>
</evidence>
<dbReference type="GO" id="GO:0045182">
    <property type="term" value="F:translation regulator activity"/>
    <property type="evidence" value="ECO:0007669"/>
    <property type="project" value="TreeGrafter"/>
</dbReference>
<evidence type="ECO:0000256" key="9">
    <source>
        <dbReference type="ARBA" id="ARBA00022884"/>
    </source>
</evidence>
<evidence type="ECO:0000256" key="15">
    <source>
        <dbReference type="PROSITE-ProRule" id="PRU00117"/>
    </source>
</evidence>
<dbReference type="EMBL" id="CAJPEX010000073">
    <property type="protein sequence ID" value="CAG0913036.1"/>
    <property type="molecule type" value="Genomic_DNA"/>
</dbReference>
<dbReference type="GO" id="GO:1990904">
    <property type="term" value="C:ribonucleoprotein complex"/>
    <property type="evidence" value="ECO:0007669"/>
    <property type="project" value="UniProtKB-KW"/>
</dbReference>
<feature type="compositionally biased region" description="Polar residues" evidence="16">
    <location>
        <begin position="388"/>
        <end position="397"/>
    </location>
</feature>
<dbReference type="PANTHER" id="PTHR10603:SF7">
    <property type="entry name" value="FRAGILE X MESSENGER RIBONUCLEOPROTEIN 1 HOMOLOG"/>
    <property type="match status" value="1"/>
</dbReference>
<comment type="subcellular location">
    <subcellularLocation>
        <location evidence="3">Cell projection</location>
        <location evidence="3">Neuron projection</location>
    </subcellularLocation>
    <subcellularLocation>
        <location evidence="1">Cytoplasm</location>
        <location evidence="1">Stress granule</location>
    </subcellularLocation>
    <subcellularLocation>
        <location evidence="2">Perikaryon</location>
    </subcellularLocation>
    <subcellularLocation>
        <location evidence="14">Synapse</location>
    </subcellularLocation>
</comment>
<dbReference type="InterPro" id="IPR040148">
    <property type="entry name" value="FMR1"/>
</dbReference>
<keyword evidence="19" id="KW-1185">Reference proteome</keyword>
<dbReference type="FunFam" id="3.30.1370.10:FF:000004">
    <property type="entry name" value="Fragile X mental retardation 1, isoform CRA_e"/>
    <property type="match status" value="1"/>
</dbReference>
<evidence type="ECO:0000256" key="12">
    <source>
        <dbReference type="ARBA" id="ARBA00023273"/>
    </source>
</evidence>
<evidence type="ECO:0000313" key="18">
    <source>
        <dbReference type="EMBL" id="CAD7272884.1"/>
    </source>
</evidence>
<organism evidence="18">
    <name type="scientific">Notodromas monacha</name>
    <dbReference type="NCBI Taxonomy" id="399045"/>
    <lineage>
        <taxon>Eukaryota</taxon>
        <taxon>Metazoa</taxon>
        <taxon>Ecdysozoa</taxon>
        <taxon>Arthropoda</taxon>
        <taxon>Crustacea</taxon>
        <taxon>Oligostraca</taxon>
        <taxon>Ostracoda</taxon>
        <taxon>Podocopa</taxon>
        <taxon>Podocopida</taxon>
        <taxon>Cypridocopina</taxon>
        <taxon>Cypridoidea</taxon>
        <taxon>Cyprididae</taxon>
        <taxon>Notodromas</taxon>
    </lineage>
</organism>
<evidence type="ECO:0000256" key="8">
    <source>
        <dbReference type="ARBA" id="ARBA00022845"/>
    </source>
</evidence>
<evidence type="ECO:0000256" key="6">
    <source>
        <dbReference type="ARBA" id="ARBA00022491"/>
    </source>
</evidence>
<dbReference type="CDD" id="cd22427">
    <property type="entry name" value="KH_I_FMR1_FXR_rpt3"/>
    <property type="match status" value="1"/>
</dbReference>
<dbReference type="GO" id="GO:0005634">
    <property type="term" value="C:nucleus"/>
    <property type="evidence" value="ECO:0007669"/>
    <property type="project" value="TreeGrafter"/>
</dbReference>
<keyword evidence="6" id="KW-0678">Repressor</keyword>
<dbReference type="PROSITE" id="PS51641">
    <property type="entry name" value="AGENET_LIKE"/>
    <property type="match status" value="1"/>
</dbReference>
<evidence type="ECO:0000256" key="2">
    <source>
        <dbReference type="ARBA" id="ARBA00004484"/>
    </source>
</evidence>
<dbReference type="GO" id="GO:0007399">
    <property type="term" value="P:nervous system development"/>
    <property type="evidence" value="ECO:0007669"/>
    <property type="project" value="UniProtKB-KW"/>
</dbReference>
<evidence type="ECO:0000256" key="7">
    <source>
        <dbReference type="ARBA" id="ARBA00022737"/>
    </source>
</evidence>
<reference evidence="18" key="1">
    <citation type="submission" date="2020-11" db="EMBL/GenBank/DDBJ databases">
        <authorList>
            <person name="Tran Van P."/>
        </authorList>
    </citation>
    <scope>NUCLEOTIDE SEQUENCE</scope>
</reference>
<evidence type="ECO:0000256" key="16">
    <source>
        <dbReference type="SAM" id="MobiDB-lite"/>
    </source>
</evidence>
<name>A0A7R9BCX3_9CRUS</name>
<dbReference type="InterPro" id="IPR004088">
    <property type="entry name" value="KH_dom_type_1"/>
</dbReference>
<dbReference type="GO" id="GO:0051028">
    <property type="term" value="P:mRNA transport"/>
    <property type="evidence" value="ECO:0007669"/>
    <property type="project" value="TreeGrafter"/>
</dbReference>
<evidence type="ECO:0000256" key="4">
    <source>
        <dbReference type="ARBA" id="ARBA00006633"/>
    </source>
</evidence>
<dbReference type="Proteomes" id="UP000678499">
    <property type="component" value="Unassembled WGS sequence"/>
</dbReference>
<dbReference type="GO" id="GO:0043488">
    <property type="term" value="P:regulation of mRNA stability"/>
    <property type="evidence" value="ECO:0007669"/>
    <property type="project" value="TreeGrafter"/>
</dbReference>
<dbReference type="GO" id="GO:0003730">
    <property type="term" value="F:mRNA 3'-UTR binding"/>
    <property type="evidence" value="ECO:0007669"/>
    <property type="project" value="TreeGrafter"/>
</dbReference>
<dbReference type="Pfam" id="PF00013">
    <property type="entry name" value="KH_1"/>
    <property type="match status" value="2"/>
</dbReference>
<evidence type="ECO:0000256" key="10">
    <source>
        <dbReference type="ARBA" id="ARBA00022902"/>
    </source>
</evidence>
<dbReference type="GO" id="GO:0048513">
    <property type="term" value="P:animal organ development"/>
    <property type="evidence" value="ECO:0007669"/>
    <property type="project" value="TreeGrafter"/>
</dbReference>
<protein>
    <recommendedName>
        <fullName evidence="17">Agenet-like domain-containing protein</fullName>
    </recommendedName>
</protein>